<evidence type="ECO:0000313" key="2">
    <source>
        <dbReference type="EMBL" id="RGJ06104.1"/>
    </source>
</evidence>
<dbReference type="OrthoDB" id="2085103at2"/>
<dbReference type="EMBL" id="QSON01000003">
    <property type="protein sequence ID" value="RGJ06104.1"/>
    <property type="molecule type" value="Genomic_DNA"/>
</dbReference>
<dbReference type="GeneID" id="93150361"/>
<proteinExistence type="predicted"/>
<evidence type="ECO:0000313" key="1">
    <source>
        <dbReference type="EMBL" id="MUB62633.1"/>
    </source>
</evidence>
<name>A0A174WWI6_9FIRM</name>
<evidence type="ECO:0000313" key="3">
    <source>
        <dbReference type="Proteomes" id="UP000263014"/>
    </source>
</evidence>
<dbReference type="EMBL" id="WNME01000003">
    <property type="protein sequence ID" value="MUB62633.1"/>
    <property type="molecule type" value="Genomic_DNA"/>
</dbReference>
<accession>A0A174WWI6</accession>
<gene>
    <name evidence="2" type="ORF">DXD79_08915</name>
    <name evidence="1" type="ORF">GNE07_06070</name>
</gene>
<reference evidence="2 3" key="1">
    <citation type="submission" date="2018-08" db="EMBL/GenBank/DDBJ databases">
        <title>A genome reference for cultivated species of the human gut microbiota.</title>
        <authorList>
            <person name="Zou Y."/>
            <person name="Xue W."/>
            <person name="Luo G."/>
        </authorList>
    </citation>
    <scope>NUCLEOTIDE SEQUENCE [LARGE SCALE GENOMIC DNA]</scope>
    <source>
        <strain evidence="2 3">TM09-12</strain>
    </source>
</reference>
<organism evidence="1 4">
    <name type="scientific">Hungatella hathewayi</name>
    <dbReference type="NCBI Taxonomy" id="154046"/>
    <lineage>
        <taxon>Bacteria</taxon>
        <taxon>Bacillati</taxon>
        <taxon>Bacillota</taxon>
        <taxon>Clostridia</taxon>
        <taxon>Lachnospirales</taxon>
        <taxon>Lachnospiraceae</taxon>
        <taxon>Hungatella</taxon>
    </lineage>
</organism>
<sequence>MIYENKKIEALASEVTGYLQKYSLGEAYIESFRERVPAGMRIPGIKEVLGNHQLRNNLTCFLLYRSSLLPESARKQGISLTDKIDAVGTVREADKHGEKQELAWEINEVMKNVAFPFYIEAGYAKAWDDQSDPVRRIYRDIGIKEKRQSMIDCLESALDKGYGAGKRISDMIASLEKIADKVPDRLSKGR</sequence>
<dbReference type="Proteomes" id="UP000263014">
    <property type="component" value="Unassembled WGS sequence"/>
</dbReference>
<dbReference type="AlphaFoldDB" id="A0A174WWI6"/>
<dbReference type="RefSeq" id="WP_006775132.1">
    <property type="nucleotide sequence ID" value="NZ_CABJBJ010000011.1"/>
</dbReference>
<reference evidence="1 4" key="2">
    <citation type="submission" date="2019-09" db="EMBL/GenBank/DDBJ databases">
        <title>Draft genome sequencing of Hungatella hathewayi 123Y-2.</title>
        <authorList>
            <person name="Lv Q."/>
            <person name="Li S."/>
        </authorList>
    </citation>
    <scope>NUCLEOTIDE SEQUENCE [LARGE SCALE GENOMIC DNA]</scope>
    <source>
        <strain evidence="1 4">123Y-2</strain>
    </source>
</reference>
<comment type="caution">
    <text evidence="1">The sequence shown here is derived from an EMBL/GenBank/DDBJ whole genome shotgun (WGS) entry which is preliminary data.</text>
</comment>
<evidence type="ECO:0000313" key="4">
    <source>
        <dbReference type="Proteomes" id="UP000434223"/>
    </source>
</evidence>
<dbReference type="Proteomes" id="UP000434223">
    <property type="component" value="Unassembled WGS sequence"/>
</dbReference>
<protein>
    <submittedName>
        <fullName evidence="1">Uncharacterized protein</fullName>
    </submittedName>
</protein>